<dbReference type="InterPro" id="IPR015943">
    <property type="entry name" value="WD40/YVTN_repeat-like_dom_sf"/>
</dbReference>
<feature type="repeat" description="WD" evidence="3">
    <location>
        <begin position="513"/>
        <end position="554"/>
    </location>
</feature>
<feature type="compositionally biased region" description="Polar residues" evidence="4">
    <location>
        <begin position="64"/>
        <end position="78"/>
    </location>
</feature>
<feature type="repeat" description="WD" evidence="3">
    <location>
        <begin position="558"/>
        <end position="599"/>
    </location>
</feature>
<dbReference type="EMBL" id="CYKH01001177">
    <property type="protein sequence ID" value="CUG85607.1"/>
    <property type="molecule type" value="Genomic_DNA"/>
</dbReference>
<proteinExistence type="predicted"/>
<evidence type="ECO:0000256" key="4">
    <source>
        <dbReference type="SAM" id="MobiDB-lite"/>
    </source>
</evidence>
<dbReference type="PANTHER" id="PTHR19848:SF8">
    <property type="entry name" value="F-BOX AND WD REPEAT DOMAIN CONTAINING 7"/>
    <property type="match status" value="1"/>
</dbReference>
<feature type="compositionally biased region" description="Low complexity" evidence="4">
    <location>
        <begin position="100"/>
        <end position="115"/>
    </location>
</feature>
<evidence type="ECO:0000256" key="1">
    <source>
        <dbReference type="ARBA" id="ARBA00022574"/>
    </source>
</evidence>
<feature type="compositionally biased region" description="Low complexity" evidence="4">
    <location>
        <begin position="40"/>
        <end position="63"/>
    </location>
</feature>
<feature type="non-terminal residue" evidence="5">
    <location>
        <position position="1"/>
    </location>
</feature>
<gene>
    <name evidence="5" type="ORF">BSAL_90215</name>
</gene>
<dbReference type="SMART" id="SM00320">
    <property type="entry name" value="WD40"/>
    <property type="match status" value="6"/>
</dbReference>
<protein>
    <submittedName>
        <fullName evidence="5">WD40 repeat-containing protein, putative</fullName>
    </submittedName>
</protein>
<keyword evidence="2" id="KW-0677">Repeat</keyword>
<dbReference type="InterPro" id="IPR036322">
    <property type="entry name" value="WD40_repeat_dom_sf"/>
</dbReference>
<dbReference type="PROSITE" id="PS50294">
    <property type="entry name" value="WD_REPEATS_REGION"/>
    <property type="match status" value="3"/>
</dbReference>
<dbReference type="VEuPathDB" id="TriTrypDB:BSAL_90215"/>
<dbReference type="AlphaFoldDB" id="A0A0S4J755"/>
<evidence type="ECO:0000256" key="2">
    <source>
        <dbReference type="ARBA" id="ARBA00022737"/>
    </source>
</evidence>
<keyword evidence="6" id="KW-1185">Reference proteome</keyword>
<feature type="compositionally biased region" description="Low complexity" evidence="4">
    <location>
        <begin position="122"/>
        <end position="139"/>
    </location>
</feature>
<dbReference type="Gene3D" id="2.130.10.10">
    <property type="entry name" value="YVTN repeat-like/Quinoprotein amine dehydrogenase"/>
    <property type="match status" value="2"/>
</dbReference>
<feature type="compositionally biased region" description="Polar residues" evidence="4">
    <location>
        <begin position="144"/>
        <end position="155"/>
    </location>
</feature>
<keyword evidence="1 3" id="KW-0853">WD repeat</keyword>
<organism evidence="5 6">
    <name type="scientific">Bodo saltans</name>
    <name type="common">Flagellated protozoan</name>
    <dbReference type="NCBI Taxonomy" id="75058"/>
    <lineage>
        <taxon>Eukaryota</taxon>
        <taxon>Discoba</taxon>
        <taxon>Euglenozoa</taxon>
        <taxon>Kinetoplastea</taxon>
        <taxon>Metakinetoplastina</taxon>
        <taxon>Eubodonida</taxon>
        <taxon>Bodonidae</taxon>
        <taxon>Bodo</taxon>
    </lineage>
</organism>
<evidence type="ECO:0000256" key="3">
    <source>
        <dbReference type="PROSITE-ProRule" id="PRU00221"/>
    </source>
</evidence>
<dbReference type="OrthoDB" id="538223at2759"/>
<feature type="compositionally biased region" description="Low complexity" evidence="4">
    <location>
        <begin position="156"/>
        <end position="197"/>
    </location>
</feature>
<feature type="compositionally biased region" description="Low complexity" evidence="4">
    <location>
        <begin position="7"/>
        <end position="31"/>
    </location>
</feature>
<dbReference type="SUPFAM" id="SSF50978">
    <property type="entry name" value="WD40 repeat-like"/>
    <property type="match status" value="1"/>
</dbReference>
<dbReference type="InterPro" id="IPR001680">
    <property type="entry name" value="WD40_rpt"/>
</dbReference>
<name>A0A0S4J755_BODSA</name>
<accession>A0A0S4J755</accession>
<evidence type="ECO:0000313" key="6">
    <source>
        <dbReference type="Proteomes" id="UP000051952"/>
    </source>
</evidence>
<evidence type="ECO:0000313" key="5">
    <source>
        <dbReference type="EMBL" id="CUG85607.1"/>
    </source>
</evidence>
<feature type="region of interest" description="Disordered" evidence="4">
    <location>
        <begin position="718"/>
        <end position="746"/>
    </location>
</feature>
<feature type="compositionally biased region" description="Basic and acidic residues" evidence="4">
    <location>
        <begin position="735"/>
        <end position="746"/>
    </location>
</feature>
<dbReference type="Proteomes" id="UP000051952">
    <property type="component" value="Unassembled WGS sequence"/>
</dbReference>
<feature type="region of interest" description="Disordered" evidence="4">
    <location>
        <begin position="1"/>
        <end position="197"/>
    </location>
</feature>
<dbReference type="Pfam" id="PF00400">
    <property type="entry name" value="WD40"/>
    <property type="match status" value="3"/>
</dbReference>
<feature type="repeat" description="WD" evidence="3">
    <location>
        <begin position="472"/>
        <end position="513"/>
    </location>
</feature>
<reference evidence="6" key="1">
    <citation type="submission" date="2015-09" db="EMBL/GenBank/DDBJ databases">
        <authorList>
            <consortium name="Pathogen Informatics"/>
        </authorList>
    </citation>
    <scope>NUCLEOTIDE SEQUENCE [LARGE SCALE GENOMIC DNA]</scope>
    <source>
        <strain evidence="6">Lake Konstanz</strain>
    </source>
</reference>
<sequence>PPPVERSINNSSSISNTIKSNATPSTAASSPSAPPTTQQPAVSPPSGSTTTTTTAAVSTPSPVLLTSAQEAAPSSTAPPSRRRDGSSVGFTSPPPETKLAPSSSSQQSTVAGSSSSPPPPSSNKAGPSSSSSSSSSGGAITIPRASSASTRTTQISSPPTSTFSAFSRATSSNSSNGASSNSSTPSTSSSSSSSAAANDAAGFVCVGGGSSAQVEGDASSWGDFSYFVPKSVSEPPSVNKQLEQSFNRSMVRRSSVAHHHKVLDELEDSPEDDHDSDGKTNSFSFSDFSMSADESFDLSPASKVVPMEADDGAFIFGDFAVAMPDDEPPPVRKPPATTPAAKTQAASPAFIIHSKVPLGALPNATTNNSSSSVVSLTPKPPTIARIGQSSMVTSNYSAPSSYGGKPRNVVRQVITFGALIRDVLVSEVLAHAERVRGAVFASFAENCVVSSGGDHSAQLRPFRNDGTPLSLYFGHQDMILHVAITPDLNLVATSGSDGSLSIFEVSTSKRVGDSRHTVPVLCSSFSKNGKYIVSGAQDGVCRLWSSKKKQQSTPMSSYFGHKSFVTCISFQPNGEFVATGSGDTHVHVWSASTGKSNQILSKLHTHTIMNVQFSHDGVRLLTCDISKVALSDVATGTLLATLDANNLTKAPPPAMMPFASKGGGAAAVAQAAAAQASKLMFTSATFAPQGAFPNYFFVATSDKQVALYEFVIKQNSGVGGSTSGSTTRAAPAPQKKNDKPTDNKHVAPDITVTISPEIWSWAARHRVAWLSTGPKMAVLVGDLGGNLTSIHLVPRQGIPVPVKAPLKVKLAK</sequence>
<dbReference type="PROSITE" id="PS50082">
    <property type="entry name" value="WD_REPEATS_2"/>
    <property type="match status" value="3"/>
</dbReference>
<dbReference type="PANTHER" id="PTHR19848">
    <property type="entry name" value="WD40 REPEAT PROTEIN"/>
    <property type="match status" value="1"/>
</dbReference>